<name>A0AAV4BNL0_9GAST</name>
<dbReference type="Proteomes" id="UP000735302">
    <property type="component" value="Unassembled WGS sequence"/>
</dbReference>
<protein>
    <submittedName>
        <fullName evidence="2">Uncharacterized protein</fullName>
    </submittedName>
</protein>
<reference evidence="2 3" key="1">
    <citation type="journal article" date="2021" name="Elife">
        <title>Chloroplast acquisition without the gene transfer in kleptoplastic sea slugs, Plakobranchus ocellatus.</title>
        <authorList>
            <person name="Maeda T."/>
            <person name="Takahashi S."/>
            <person name="Yoshida T."/>
            <person name="Shimamura S."/>
            <person name="Takaki Y."/>
            <person name="Nagai Y."/>
            <person name="Toyoda A."/>
            <person name="Suzuki Y."/>
            <person name="Arimoto A."/>
            <person name="Ishii H."/>
            <person name="Satoh N."/>
            <person name="Nishiyama T."/>
            <person name="Hasebe M."/>
            <person name="Maruyama T."/>
            <person name="Minagawa J."/>
            <person name="Obokata J."/>
            <person name="Shigenobu S."/>
        </authorList>
    </citation>
    <scope>NUCLEOTIDE SEQUENCE [LARGE SCALE GENOMIC DNA]</scope>
</reference>
<accession>A0AAV4BNL0</accession>
<evidence type="ECO:0000313" key="2">
    <source>
        <dbReference type="EMBL" id="GFO20537.1"/>
    </source>
</evidence>
<sequence length="69" mass="7517">MGREPVESTDQSSKSTSVCRHKSQKDSNFALANFGCTETTRSTVNLLTENLATQPGQSPLPTLRISNTF</sequence>
<organism evidence="2 3">
    <name type="scientific">Plakobranchus ocellatus</name>
    <dbReference type="NCBI Taxonomy" id="259542"/>
    <lineage>
        <taxon>Eukaryota</taxon>
        <taxon>Metazoa</taxon>
        <taxon>Spiralia</taxon>
        <taxon>Lophotrochozoa</taxon>
        <taxon>Mollusca</taxon>
        <taxon>Gastropoda</taxon>
        <taxon>Heterobranchia</taxon>
        <taxon>Euthyneura</taxon>
        <taxon>Panpulmonata</taxon>
        <taxon>Sacoglossa</taxon>
        <taxon>Placobranchoidea</taxon>
        <taxon>Plakobranchidae</taxon>
        <taxon>Plakobranchus</taxon>
    </lineage>
</organism>
<gene>
    <name evidence="2" type="ORF">PoB_004704200</name>
</gene>
<dbReference type="EMBL" id="BLXT01005178">
    <property type="protein sequence ID" value="GFO20537.1"/>
    <property type="molecule type" value="Genomic_DNA"/>
</dbReference>
<proteinExistence type="predicted"/>
<evidence type="ECO:0000313" key="3">
    <source>
        <dbReference type="Proteomes" id="UP000735302"/>
    </source>
</evidence>
<keyword evidence="3" id="KW-1185">Reference proteome</keyword>
<feature type="region of interest" description="Disordered" evidence="1">
    <location>
        <begin position="1"/>
        <end position="23"/>
    </location>
</feature>
<comment type="caution">
    <text evidence="2">The sequence shown here is derived from an EMBL/GenBank/DDBJ whole genome shotgun (WGS) entry which is preliminary data.</text>
</comment>
<evidence type="ECO:0000256" key="1">
    <source>
        <dbReference type="SAM" id="MobiDB-lite"/>
    </source>
</evidence>
<dbReference type="AlphaFoldDB" id="A0AAV4BNL0"/>
<feature type="compositionally biased region" description="Polar residues" evidence="1">
    <location>
        <begin position="8"/>
        <end position="18"/>
    </location>
</feature>